<sequence length="118" mass="14124">MKKHLSIFLIFLINFSLQQCSQREKLENREFVKTLFVFIAPSNPVFIYRPSEDDMKRFRILYEQVMCEIPTYDKFKYMTVINQKKSDGSINHNFELEIDWNSARNKIKSSSGEFVKIL</sequence>
<feature type="signal peptide" evidence="1">
    <location>
        <begin position="1"/>
        <end position="20"/>
    </location>
</feature>
<dbReference type="Proteomes" id="UP001152747">
    <property type="component" value="Unassembled WGS sequence"/>
</dbReference>
<comment type="caution">
    <text evidence="2">The sequence shown here is derived from an EMBL/GenBank/DDBJ whole genome shotgun (WGS) entry which is preliminary data.</text>
</comment>
<dbReference type="AlphaFoldDB" id="A0A9P1IKQ0"/>
<organism evidence="2 3">
    <name type="scientific">Caenorhabditis angaria</name>
    <dbReference type="NCBI Taxonomy" id="860376"/>
    <lineage>
        <taxon>Eukaryota</taxon>
        <taxon>Metazoa</taxon>
        <taxon>Ecdysozoa</taxon>
        <taxon>Nematoda</taxon>
        <taxon>Chromadorea</taxon>
        <taxon>Rhabditida</taxon>
        <taxon>Rhabditina</taxon>
        <taxon>Rhabditomorpha</taxon>
        <taxon>Rhabditoidea</taxon>
        <taxon>Rhabditidae</taxon>
        <taxon>Peloderinae</taxon>
        <taxon>Caenorhabditis</taxon>
    </lineage>
</organism>
<dbReference type="EMBL" id="CANHGI010000003">
    <property type="protein sequence ID" value="CAI5446643.1"/>
    <property type="molecule type" value="Genomic_DNA"/>
</dbReference>
<accession>A0A9P1IKQ0</accession>
<name>A0A9P1IKQ0_9PELO</name>
<reference evidence="2" key="1">
    <citation type="submission" date="2022-11" db="EMBL/GenBank/DDBJ databases">
        <authorList>
            <person name="Kikuchi T."/>
        </authorList>
    </citation>
    <scope>NUCLEOTIDE SEQUENCE</scope>
    <source>
        <strain evidence="2">PS1010</strain>
    </source>
</reference>
<evidence type="ECO:0008006" key="4">
    <source>
        <dbReference type="Google" id="ProtNLM"/>
    </source>
</evidence>
<proteinExistence type="predicted"/>
<evidence type="ECO:0000313" key="2">
    <source>
        <dbReference type="EMBL" id="CAI5446643.1"/>
    </source>
</evidence>
<feature type="chain" id="PRO_5040488781" description="Lipoprotein" evidence="1">
    <location>
        <begin position="21"/>
        <end position="118"/>
    </location>
</feature>
<evidence type="ECO:0000313" key="3">
    <source>
        <dbReference type="Proteomes" id="UP001152747"/>
    </source>
</evidence>
<gene>
    <name evidence="2" type="ORF">CAMP_LOCUS9280</name>
</gene>
<evidence type="ECO:0000256" key="1">
    <source>
        <dbReference type="SAM" id="SignalP"/>
    </source>
</evidence>
<protein>
    <recommendedName>
        <fullName evidence="4">Lipoprotein</fullName>
    </recommendedName>
</protein>
<keyword evidence="1" id="KW-0732">Signal</keyword>
<keyword evidence="3" id="KW-1185">Reference proteome</keyword>